<sequence>MNGFLKKSHSKDTKKTQETYETSLLGDSLETVLSKKSGREAFRDFLRSEFCEENLDFWLACKDYQTCQSQEERSQIAASIYEEFIRDGSPKQVNLDFDTRKTIGQCLEQPGPSCFTVAEKKIYLMMESCSFLRFTDTEPYKLFINSVSKQRGLKRNRMAVRMKNPVDDLRVNPLLLVSTD</sequence>
<dbReference type="FunFam" id="1.10.167.10:FF:000001">
    <property type="entry name" value="Putative regulator of g-protein signaling 12"/>
    <property type="match status" value="1"/>
</dbReference>
<evidence type="ECO:0000259" key="1">
    <source>
        <dbReference type="PROSITE" id="PS50132"/>
    </source>
</evidence>
<dbReference type="Proteomes" id="UP000265000">
    <property type="component" value="Unplaced"/>
</dbReference>
<dbReference type="GeneID" id="105925205"/>
<evidence type="ECO:0000313" key="3">
    <source>
        <dbReference type="Ensembl" id="ENSFHEP00000030673.1"/>
    </source>
</evidence>
<proteinExistence type="predicted"/>
<reference evidence="3" key="2">
    <citation type="submission" date="2025-05" db="UniProtKB">
        <authorList>
            <consortium name="Ensembl"/>
        </authorList>
    </citation>
    <scope>IDENTIFICATION</scope>
</reference>
<dbReference type="GeneTree" id="ENSGT00940000157937"/>
<dbReference type="PANTHER" id="PTHR10845:SF43">
    <property type="entry name" value="REGULATOR OF G-PROTEIN SIGNALING 2"/>
    <property type="match status" value="1"/>
</dbReference>
<name>A0A147AD79_FUNHE</name>
<accession>A0A147AD79</accession>
<dbReference type="RefSeq" id="XP_012716391.1">
    <property type="nucleotide sequence ID" value="XM_012860937.1"/>
</dbReference>
<feature type="domain" description="RGS" evidence="1">
    <location>
        <begin position="28"/>
        <end position="144"/>
    </location>
</feature>
<dbReference type="OrthoDB" id="196547at2759"/>
<dbReference type="InterPro" id="IPR044926">
    <property type="entry name" value="RGS_subdomain_2"/>
</dbReference>
<dbReference type="AlphaFoldDB" id="A0A147AD79"/>
<dbReference type="PRINTS" id="PR01301">
    <property type="entry name" value="RGSPROTEIN"/>
</dbReference>
<keyword evidence="4" id="KW-1185">Reference proteome</keyword>
<dbReference type="InterPro" id="IPR036305">
    <property type="entry name" value="RGS_sf"/>
</dbReference>
<dbReference type="Ensembl" id="ENSFHET00000022392.1">
    <property type="protein sequence ID" value="ENSFHEP00000030673.1"/>
    <property type="gene ID" value="ENSFHEG00000016112.1"/>
</dbReference>
<evidence type="ECO:0000313" key="4">
    <source>
        <dbReference type="Proteomes" id="UP000265000"/>
    </source>
</evidence>
<dbReference type="Gene3D" id="1.10.167.10">
    <property type="entry name" value="Regulator of G-protein Signalling 4, domain 2"/>
    <property type="match status" value="1"/>
</dbReference>
<dbReference type="Pfam" id="PF00615">
    <property type="entry name" value="RGS"/>
    <property type="match status" value="1"/>
</dbReference>
<dbReference type="STRING" id="8078.ENSFHEP00000030673"/>
<protein>
    <submittedName>
        <fullName evidence="2 3">Regulator of G-protein signaling</fullName>
    </submittedName>
</protein>
<organism evidence="2">
    <name type="scientific">Fundulus heteroclitus</name>
    <name type="common">Killifish</name>
    <name type="synonym">Mummichog</name>
    <dbReference type="NCBI Taxonomy" id="8078"/>
    <lineage>
        <taxon>Eukaryota</taxon>
        <taxon>Metazoa</taxon>
        <taxon>Chordata</taxon>
        <taxon>Craniata</taxon>
        <taxon>Vertebrata</taxon>
        <taxon>Euteleostomi</taxon>
        <taxon>Actinopterygii</taxon>
        <taxon>Neopterygii</taxon>
        <taxon>Teleostei</taxon>
        <taxon>Neoteleostei</taxon>
        <taxon>Acanthomorphata</taxon>
        <taxon>Ovalentaria</taxon>
        <taxon>Atherinomorphae</taxon>
        <taxon>Cyprinodontiformes</taxon>
        <taxon>Fundulidae</taxon>
        <taxon>Fundulus</taxon>
    </lineage>
</organism>
<evidence type="ECO:0000313" key="2">
    <source>
        <dbReference type="EMBL" id="JAR76337.1"/>
    </source>
</evidence>
<reference evidence="2" key="1">
    <citation type="submission" date="2015-01" db="EMBL/GenBank/DDBJ databases">
        <title>EvidentialGene: Evidence-directed Construction of Complete mRNA Transcriptomes without Genomes.</title>
        <authorList>
            <person name="Gilbert D.G."/>
        </authorList>
    </citation>
    <scope>NUCLEOTIDE SEQUENCE</scope>
</reference>
<dbReference type="InterPro" id="IPR016137">
    <property type="entry name" value="RGS"/>
</dbReference>
<dbReference type="PROSITE" id="PS50132">
    <property type="entry name" value="RGS"/>
    <property type="match status" value="1"/>
</dbReference>
<dbReference type="EMBL" id="GCES01009986">
    <property type="protein sequence ID" value="JAR76337.1"/>
    <property type="molecule type" value="Transcribed_RNA"/>
</dbReference>
<dbReference type="SMART" id="SM00315">
    <property type="entry name" value="RGS"/>
    <property type="match status" value="1"/>
</dbReference>
<dbReference type="SUPFAM" id="SSF48097">
    <property type="entry name" value="Regulator of G-protein signaling, RGS"/>
    <property type="match status" value="1"/>
</dbReference>
<dbReference type="PANTHER" id="PTHR10845">
    <property type="entry name" value="REGULATOR OF G PROTEIN SIGNALING"/>
    <property type="match status" value="1"/>
</dbReference>